<keyword evidence="8" id="KW-0029">Amino-acid transport</keyword>
<feature type="transmembrane region" description="Helical" evidence="11">
    <location>
        <begin position="227"/>
        <end position="245"/>
    </location>
</feature>
<comment type="subcellular location">
    <subcellularLocation>
        <location evidence="2">Cell inner membrane</location>
        <topology evidence="2">Multi-pass membrane protein</topology>
    </subcellularLocation>
    <subcellularLocation>
        <location evidence="11">Cell membrane</location>
        <topology evidence="11">Multi-pass membrane protein</topology>
    </subcellularLocation>
</comment>
<evidence type="ECO:0000256" key="8">
    <source>
        <dbReference type="ARBA" id="ARBA00022970"/>
    </source>
</evidence>
<evidence type="ECO:0000256" key="6">
    <source>
        <dbReference type="ARBA" id="ARBA00022475"/>
    </source>
</evidence>
<dbReference type="InterPro" id="IPR000515">
    <property type="entry name" value="MetI-like"/>
</dbReference>
<gene>
    <name evidence="13" type="ORF">PSS4_v1_280049</name>
    <name evidence="14" type="ORF">RUN1985_v1_70191</name>
</gene>
<dbReference type="GO" id="GO:0022857">
    <property type="term" value="F:transmembrane transporter activity"/>
    <property type="evidence" value="ECO:0007669"/>
    <property type="project" value="InterPro"/>
</dbReference>
<name>A0A0K1ZRL0_RALSL</name>
<dbReference type="InterPro" id="IPR043429">
    <property type="entry name" value="ArtM/GltK/GlnP/TcyL/YhdX-like"/>
</dbReference>
<evidence type="ECO:0000256" key="5">
    <source>
        <dbReference type="ARBA" id="ARBA00022448"/>
    </source>
</evidence>
<accession>A0A0K1ZRL0</accession>
<dbReference type="GO" id="GO:0006865">
    <property type="term" value="P:amino acid transport"/>
    <property type="evidence" value="ECO:0007669"/>
    <property type="project" value="UniProtKB-KW"/>
</dbReference>
<feature type="transmembrane region" description="Helical" evidence="11">
    <location>
        <begin position="66"/>
        <end position="84"/>
    </location>
</feature>
<keyword evidence="5 11" id="KW-0813">Transport</keyword>
<dbReference type="SUPFAM" id="SSF161098">
    <property type="entry name" value="MetI-like"/>
    <property type="match status" value="1"/>
</dbReference>
<dbReference type="EMBL" id="LN899824">
    <property type="protein sequence ID" value="CUV27477.1"/>
    <property type="molecule type" value="Genomic_DNA"/>
</dbReference>
<dbReference type="CDD" id="cd06261">
    <property type="entry name" value="TM_PBP2"/>
    <property type="match status" value="1"/>
</dbReference>
<keyword evidence="9 11" id="KW-1133">Transmembrane helix</keyword>
<reference evidence="13" key="1">
    <citation type="submission" date="2015-10" db="EMBL/GenBank/DDBJ databases">
        <authorList>
            <person name="Gilbert D.G."/>
        </authorList>
    </citation>
    <scope>NUCLEOTIDE SEQUENCE</scope>
    <source>
        <strain evidence="13">Phyl III-seqv23</strain>
    </source>
</reference>
<evidence type="ECO:0000256" key="9">
    <source>
        <dbReference type="ARBA" id="ARBA00022989"/>
    </source>
</evidence>
<keyword evidence="6" id="KW-1003">Cell membrane</keyword>
<evidence type="ECO:0000256" key="7">
    <source>
        <dbReference type="ARBA" id="ARBA00022692"/>
    </source>
</evidence>
<dbReference type="InterPro" id="IPR035906">
    <property type="entry name" value="MetI-like_sf"/>
</dbReference>
<dbReference type="AlphaFoldDB" id="A0A0K1ZRL0"/>
<dbReference type="NCBIfam" id="TIGR01726">
    <property type="entry name" value="HEQRo_perm_3TM"/>
    <property type="match status" value="1"/>
</dbReference>
<evidence type="ECO:0000313" key="14">
    <source>
        <dbReference type="EMBL" id="CUV27477.1"/>
    </source>
</evidence>
<dbReference type="Gene3D" id="1.10.3720.10">
    <property type="entry name" value="MetI-like"/>
    <property type="match status" value="1"/>
</dbReference>
<evidence type="ECO:0000256" key="1">
    <source>
        <dbReference type="ARBA" id="ARBA00003159"/>
    </source>
</evidence>
<sequence>MTFIFASWPVGWSRQQRSTLAMAAAAALLLVLLWLIAIPLAAAPEPIAANAQIFADGTRTTVKLTLAAALAGVLLGIVAALGKLSPVSLLRQAASFYIWVIRGTPLLVQILFVFLALPAWLPWLQMDDFTSACVALAFNAGAYNAESIRAGLLAVPKGQLEAAHSLGLSRWHTFADVIFPQAFKVALPPLVNNFISLLKDSSLAYAIGVVELTNVGNRLQAATFQPLPALVTTAVIYLALTTVLTQFSNAVEQRMDVEGRRR</sequence>
<evidence type="ECO:0000256" key="3">
    <source>
        <dbReference type="ARBA" id="ARBA00010072"/>
    </source>
</evidence>
<dbReference type="PATRIC" id="fig|305.118.peg.4620"/>
<feature type="domain" description="ABC transmembrane type-1" evidence="12">
    <location>
        <begin position="58"/>
        <end position="248"/>
    </location>
</feature>
<protein>
    <recommendedName>
        <fullName evidence="4">Putative glutamine transport system permease protein GlnP</fullName>
    </recommendedName>
</protein>
<organism evidence="13">
    <name type="scientific">Ralstonia solanacearum</name>
    <name type="common">Pseudomonas solanacearum</name>
    <dbReference type="NCBI Taxonomy" id="305"/>
    <lineage>
        <taxon>Bacteria</taxon>
        <taxon>Pseudomonadati</taxon>
        <taxon>Pseudomonadota</taxon>
        <taxon>Betaproteobacteria</taxon>
        <taxon>Burkholderiales</taxon>
        <taxon>Burkholderiaceae</taxon>
        <taxon>Ralstonia</taxon>
        <taxon>Ralstonia solanacearum species complex</taxon>
    </lineage>
</organism>
<dbReference type="Pfam" id="PF00528">
    <property type="entry name" value="BPD_transp_1"/>
    <property type="match status" value="1"/>
</dbReference>
<dbReference type="EMBL" id="LN899821">
    <property type="protein sequence ID" value="CUV17236.1"/>
    <property type="molecule type" value="Genomic_DNA"/>
</dbReference>
<evidence type="ECO:0000313" key="13">
    <source>
        <dbReference type="EMBL" id="CUV17236.1"/>
    </source>
</evidence>
<keyword evidence="7 11" id="KW-0812">Transmembrane</keyword>
<proteinExistence type="inferred from homology"/>
<keyword evidence="10 11" id="KW-0472">Membrane</keyword>
<dbReference type="InterPro" id="IPR010065">
    <property type="entry name" value="AA_ABC_transptr_permease_3TM"/>
</dbReference>
<dbReference type="GO" id="GO:0043190">
    <property type="term" value="C:ATP-binding cassette (ABC) transporter complex"/>
    <property type="evidence" value="ECO:0007669"/>
    <property type="project" value="InterPro"/>
</dbReference>
<dbReference type="PANTHER" id="PTHR30614:SF20">
    <property type="entry name" value="GLUTAMINE TRANSPORT SYSTEM PERMEASE PROTEIN GLNP"/>
    <property type="match status" value="1"/>
</dbReference>
<evidence type="ECO:0000256" key="11">
    <source>
        <dbReference type="RuleBase" id="RU363032"/>
    </source>
</evidence>
<dbReference type="PANTHER" id="PTHR30614">
    <property type="entry name" value="MEMBRANE COMPONENT OF AMINO ACID ABC TRANSPORTER"/>
    <property type="match status" value="1"/>
</dbReference>
<comment type="similarity">
    <text evidence="3">Belongs to the binding-protein-dependent transport system permease family. HisMQ subfamily.</text>
</comment>
<dbReference type="FunFam" id="1.10.3720.10:FF:000033">
    <property type="entry name" value="Polar amino acid ABC transporter permease"/>
    <property type="match status" value="1"/>
</dbReference>
<evidence type="ECO:0000259" key="12">
    <source>
        <dbReference type="PROSITE" id="PS50928"/>
    </source>
</evidence>
<evidence type="ECO:0000256" key="4">
    <source>
        <dbReference type="ARBA" id="ARBA00016506"/>
    </source>
</evidence>
<comment type="function">
    <text evidence="1">Part of the binding-protein-dependent transport system for glutamine; probably responsible for the translocation of the substrate across the membrane.</text>
</comment>
<dbReference type="PROSITE" id="PS50928">
    <property type="entry name" value="ABC_TM1"/>
    <property type="match status" value="1"/>
</dbReference>
<feature type="transmembrane region" description="Helical" evidence="11">
    <location>
        <begin position="96"/>
        <end position="121"/>
    </location>
</feature>
<evidence type="ECO:0000256" key="2">
    <source>
        <dbReference type="ARBA" id="ARBA00004429"/>
    </source>
</evidence>
<evidence type="ECO:0000256" key="10">
    <source>
        <dbReference type="ARBA" id="ARBA00023136"/>
    </source>
</evidence>